<name>A0A8I3VYM6_CALJA</name>
<dbReference type="Proteomes" id="UP000008225">
    <property type="component" value="Chromosome 4"/>
</dbReference>
<dbReference type="AlphaFoldDB" id="A0A8I3VYM6"/>
<sequence>AIAPGPQFIYLTSCWWTLVLSPFVSYSFFFFFFFEIESHSVAQAGVQWQHCSLQWILAHCNLHLLGSSNSPASASQVAGITGTHHHTQLSVCIFSRDGVSPCWPGWSRTPDLR</sequence>
<keyword evidence="1" id="KW-0472">Membrane</keyword>
<feature type="transmembrane region" description="Helical" evidence="1">
    <location>
        <begin position="15"/>
        <end position="34"/>
    </location>
</feature>
<evidence type="ECO:0000313" key="2">
    <source>
        <dbReference type="Ensembl" id="ENSCJAP00000079264.1"/>
    </source>
</evidence>
<dbReference type="PANTHER" id="PTHR12138">
    <property type="entry name" value="PRIMATE-EXPANDED PROTEIN FAMILY"/>
    <property type="match status" value="1"/>
</dbReference>
<accession>A0A8I3VYM6</accession>
<keyword evidence="1" id="KW-0812">Transmembrane</keyword>
<reference evidence="2" key="3">
    <citation type="submission" date="2025-09" db="UniProtKB">
        <authorList>
            <consortium name="Ensembl"/>
        </authorList>
    </citation>
    <scope>IDENTIFICATION</scope>
</reference>
<keyword evidence="1" id="KW-1133">Transmembrane helix</keyword>
<keyword evidence="3" id="KW-1185">Reference proteome</keyword>
<dbReference type="GeneTree" id="ENSGT01150000287196"/>
<protein>
    <submittedName>
        <fullName evidence="2">Uncharacterized protein</fullName>
    </submittedName>
</protein>
<proteinExistence type="predicted"/>
<evidence type="ECO:0000256" key="1">
    <source>
        <dbReference type="SAM" id="Phobius"/>
    </source>
</evidence>
<reference evidence="2" key="2">
    <citation type="submission" date="2025-08" db="UniProtKB">
        <authorList>
            <consortium name="Ensembl"/>
        </authorList>
    </citation>
    <scope>IDENTIFICATION</scope>
</reference>
<dbReference type="PANTHER" id="PTHR12138:SF162">
    <property type="entry name" value="CHROMOSOME UNDETERMINED SCAFFOLD_275, WHOLE GENOME SHOTGUN SEQUENCE"/>
    <property type="match status" value="1"/>
</dbReference>
<reference evidence="2 3" key="1">
    <citation type="submission" date="2009-03" db="EMBL/GenBank/DDBJ databases">
        <authorList>
            <person name="Warren W."/>
            <person name="Ye L."/>
            <person name="Minx P."/>
            <person name="Worley K."/>
            <person name="Gibbs R."/>
            <person name="Wilson R.K."/>
        </authorList>
    </citation>
    <scope>NUCLEOTIDE SEQUENCE [LARGE SCALE GENOMIC DNA]</scope>
</reference>
<dbReference type="PRINTS" id="PR02045">
    <property type="entry name" value="F138DOMAIN"/>
</dbReference>
<organism evidence="2 3">
    <name type="scientific">Callithrix jacchus</name>
    <name type="common">White-tufted-ear marmoset</name>
    <name type="synonym">Simia Jacchus</name>
    <dbReference type="NCBI Taxonomy" id="9483"/>
    <lineage>
        <taxon>Eukaryota</taxon>
        <taxon>Metazoa</taxon>
        <taxon>Chordata</taxon>
        <taxon>Craniata</taxon>
        <taxon>Vertebrata</taxon>
        <taxon>Euteleostomi</taxon>
        <taxon>Mammalia</taxon>
        <taxon>Eutheria</taxon>
        <taxon>Euarchontoglires</taxon>
        <taxon>Primates</taxon>
        <taxon>Haplorrhini</taxon>
        <taxon>Platyrrhini</taxon>
        <taxon>Cebidae</taxon>
        <taxon>Callitrichinae</taxon>
        <taxon>Callithrix</taxon>
        <taxon>Callithrix</taxon>
    </lineage>
</organism>
<dbReference type="OMA" id="IYLTSCW"/>
<evidence type="ECO:0000313" key="3">
    <source>
        <dbReference type="Proteomes" id="UP000008225"/>
    </source>
</evidence>
<dbReference type="Ensembl" id="ENSCJAT00000129045.1">
    <property type="protein sequence ID" value="ENSCJAP00000079264.1"/>
    <property type="gene ID" value="ENSCJAG00000072880.1"/>
</dbReference>